<name>A0A7V1LKK9_CALAY</name>
<dbReference type="Proteomes" id="UP000886005">
    <property type="component" value="Unassembled WGS sequence"/>
</dbReference>
<accession>A0A7V1LKK9</accession>
<feature type="non-terminal residue" evidence="3">
    <location>
        <position position="36"/>
    </location>
</feature>
<comment type="similarity">
    <text evidence="1 2">Belongs to the phD/YefM antitoxin family.</text>
</comment>
<gene>
    <name evidence="3" type="ORF">ENJ10_03495</name>
</gene>
<dbReference type="InterPro" id="IPR036165">
    <property type="entry name" value="YefM-like_sf"/>
</dbReference>
<comment type="function">
    <text evidence="2">Antitoxin component of a type II toxin-antitoxin (TA) system.</text>
</comment>
<dbReference type="EMBL" id="DRLD01000094">
    <property type="protein sequence ID" value="HED09730.1"/>
    <property type="molecule type" value="Genomic_DNA"/>
</dbReference>
<reference evidence="3" key="1">
    <citation type="journal article" date="2020" name="mSystems">
        <title>Genome- and Community-Level Interaction Insights into Carbon Utilization and Element Cycling Functions of Hydrothermarchaeota in Hydrothermal Sediment.</title>
        <authorList>
            <person name="Zhou Z."/>
            <person name="Liu Y."/>
            <person name="Xu W."/>
            <person name="Pan J."/>
            <person name="Luo Z.H."/>
            <person name="Li M."/>
        </authorList>
    </citation>
    <scope>NUCLEOTIDE SEQUENCE [LARGE SCALE GENOMIC DNA]</scope>
    <source>
        <strain evidence="3">HyVt-456</strain>
    </source>
</reference>
<evidence type="ECO:0000256" key="2">
    <source>
        <dbReference type="RuleBase" id="RU362080"/>
    </source>
</evidence>
<dbReference type="Gene3D" id="3.40.1620.10">
    <property type="entry name" value="YefM-like domain"/>
    <property type="match status" value="1"/>
</dbReference>
<comment type="caution">
    <text evidence="3">The sequence shown here is derived from an EMBL/GenBank/DDBJ whole genome shotgun (WGS) entry which is preliminary data.</text>
</comment>
<sequence length="36" mass="3991">MIQVNMHEAKTNLSKLIEQLSQGEEIVIARGNKPVA</sequence>
<evidence type="ECO:0000256" key="1">
    <source>
        <dbReference type="ARBA" id="ARBA00009981"/>
    </source>
</evidence>
<protein>
    <recommendedName>
        <fullName evidence="2">Antitoxin</fullName>
    </recommendedName>
</protein>
<evidence type="ECO:0000313" key="3">
    <source>
        <dbReference type="EMBL" id="HED09730.1"/>
    </source>
</evidence>
<dbReference type="Pfam" id="PF02604">
    <property type="entry name" value="PhdYeFM_antitox"/>
    <property type="match status" value="1"/>
</dbReference>
<organism evidence="3">
    <name type="scientific">Caldithrix abyssi</name>
    <dbReference type="NCBI Taxonomy" id="187145"/>
    <lineage>
        <taxon>Bacteria</taxon>
        <taxon>Pseudomonadati</taxon>
        <taxon>Calditrichota</taxon>
        <taxon>Calditrichia</taxon>
        <taxon>Calditrichales</taxon>
        <taxon>Calditrichaceae</taxon>
        <taxon>Caldithrix</taxon>
    </lineage>
</organism>
<dbReference type="AlphaFoldDB" id="A0A7V1LKK9"/>
<dbReference type="InterPro" id="IPR006442">
    <property type="entry name" value="Antitoxin_Phd/YefM"/>
</dbReference>
<proteinExistence type="inferred from homology"/>
<dbReference type="SUPFAM" id="SSF143120">
    <property type="entry name" value="YefM-like"/>
    <property type="match status" value="1"/>
</dbReference>